<name>A0AAE1H456_9NEOP</name>
<dbReference type="Pfam" id="PF06869">
    <property type="entry name" value="DUF1258"/>
    <property type="match status" value="1"/>
</dbReference>
<evidence type="ECO:0000256" key="1">
    <source>
        <dbReference type="SAM" id="MobiDB-lite"/>
    </source>
</evidence>
<evidence type="ECO:0000313" key="2">
    <source>
        <dbReference type="EMBL" id="KAK3914472.1"/>
    </source>
</evidence>
<dbReference type="EMBL" id="JAHWGI010000382">
    <property type="protein sequence ID" value="KAK3914472.1"/>
    <property type="molecule type" value="Genomic_DNA"/>
</dbReference>
<reference evidence="2" key="2">
    <citation type="journal article" date="2023" name="BMC Genomics">
        <title>Pest status, molecular evolution, and epigenetic factors derived from the genome assembly of Frankliniella fusca, a thysanopteran phytovirus vector.</title>
        <authorList>
            <person name="Catto M.A."/>
            <person name="Labadie P.E."/>
            <person name="Jacobson A.L."/>
            <person name="Kennedy G.G."/>
            <person name="Srinivasan R."/>
            <person name="Hunt B.G."/>
        </authorList>
    </citation>
    <scope>NUCLEOTIDE SEQUENCE</scope>
    <source>
        <strain evidence="2">PL_HMW_Pooled</strain>
    </source>
</reference>
<comment type="caution">
    <text evidence="2">The sequence shown here is derived from an EMBL/GenBank/DDBJ whole genome shotgun (WGS) entry which is preliminary data.</text>
</comment>
<dbReference type="PANTHER" id="PTHR46579">
    <property type="entry name" value="F5/8 TYPE C DOMAIN-CONTAINING PROTEIN-RELATED"/>
    <property type="match status" value="1"/>
</dbReference>
<organism evidence="2 3">
    <name type="scientific">Frankliniella fusca</name>
    <dbReference type="NCBI Taxonomy" id="407009"/>
    <lineage>
        <taxon>Eukaryota</taxon>
        <taxon>Metazoa</taxon>
        <taxon>Ecdysozoa</taxon>
        <taxon>Arthropoda</taxon>
        <taxon>Hexapoda</taxon>
        <taxon>Insecta</taxon>
        <taxon>Pterygota</taxon>
        <taxon>Neoptera</taxon>
        <taxon>Paraneoptera</taxon>
        <taxon>Thysanoptera</taxon>
        <taxon>Terebrantia</taxon>
        <taxon>Thripoidea</taxon>
        <taxon>Thripidae</taxon>
        <taxon>Frankliniella</taxon>
    </lineage>
</organism>
<dbReference type="InterPro" id="IPR009667">
    <property type="entry name" value="DUF1258"/>
</dbReference>
<keyword evidence="3" id="KW-1185">Reference proteome</keyword>
<accession>A0AAE1H456</accession>
<dbReference type="PANTHER" id="PTHR46579:SF1">
    <property type="entry name" value="F5_8 TYPE C DOMAIN-CONTAINING PROTEIN"/>
    <property type="match status" value="1"/>
</dbReference>
<dbReference type="AlphaFoldDB" id="A0AAE1H456"/>
<feature type="region of interest" description="Disordered" evidence="1">
    <location>
        <begin position="1"/>
        <end position="43"/>
    </location>
</feature>
<dbReference type="Proteomes" id="UP001219518">
    <property type="component" value="Unassembled WGS sequence"/>
</dbReference>
<protein>
    <submittedName>
        <fullName evidence="2">Phosphopentomutase</fullName>
    </submittedName>
</protein>
<gene>
    <name evidence="2" type="ORF">KUF71_023873</name>
</gene>
<sequence>MSQHPNRGQSPDRPLSKRAKRQINAFLRQTDDDESSSSVLSSTEPFDPRVLLTTAVNPSVIPQSSSVLSTVIPETVIGRSEGQLVEGEQVPVRSTQPQMVPSTSCSAAEVTELVVQQDDLSVPSKDVPLETSPPLPLSNQLIRLPPTACEIEWQHFLTRGDESFIPTNIPCCTLDADEEDQVTEALLTPEHVNDPLYPGSSMSVQDCLVSLLTYAQSVKMSGQDFSKLLELLNLLLPQPNKLPKSTHHFFKCFEKDDGQLDIYYFCTICFSQRSNSKDSCPDCRDPKKQVAYFLICPMQQQLQKLYARPGFLEMLNYKNARVKKNDQNIEDIYDSTVYRDAEKTFLNNPHNVSLTWYTDGISLFECSSYTLWPFIFIINELPPQERYKPENVIFGGLWGCHEKPPANMFILPLYHQIKNLSEGFQVMFNGSKVGHTVEAHLLFGRCDMPAKASFMNIKGHAGYFSCPLCFIKGEKSARTGNVMVFPHNNNLELRSDQNYKACVLEGIKKIPDGHLGVMGPSVLSYMTSTSFLSSITIDVMHCVYLGVVKMLLGLWFNSTYSSESFSLSQKTQVVNDRLFALKLPHFVQRMPVGVDKLPYWKASLFRTFILYMCLVVMKGVMKQEYYVHIALLVEGLSLLNSSSVSHSDIMRADELLCKFCRDFETLYGLRHMTSNVHQLRHLSQSVLQTGNLCMTHCFQFEDLNGKLASLVHGTTHASLQIHSRLSLLTEAEKRVSSVRSLSLKFFCDKLFYNFNVSKKISQSIYVAGPFGHNSKYENDIVNLITNVHLFQTFEKLYKNRILYVSSSYGKGARKSSYCTYNFAGNIHHGEILTFVKTLDLSYYALVAQILLTSSDINRCFVDSGHRTGRFLIPVIDLVQVSFCFNVNNVVYVMEPLNPFELE</sequence>
<reference evidence="2" key="1">
    <citation type="submission" date="2021-07" db="EMBL/GenBank/DDBJ databases">
        <authorList>
            <person name="Catto M.A."/>
            <person name="Jacobson A."/>
            <person name="Kennedy G."/>
            <person name="Labadie P."/>
            <person name="Hunt B.G."/>
            <person name="Srinivasan R."/>
        </authorList>
    </citation>
    <scope>NUCLEOTIDE SEQUENCE</scope>
    <source>
        <strain evidence="2">PL_HMW_Pooled</strain>
        <tissue evidence="2">Head</tissue>
    </source>
</reference>
<proteinExistence type="predicted"/>
<evidence type="ECO:0000313" key="3">
    <source>
        <dbReference type="Proteomes" id="UP001219518"/>
    </source>
</evidence>